<feature type="transmembrane region" description="Helical" evidence="5">
    <location>
        <begin position="37"/>
        <end position="55"/>
    </location>
</feature>
<dbReference type="Proteomes" id="UP000053097">
    <property type="component" value="Unassembled WGS sequence"/>
</dbReference>
<dbReference type="OrthoDB" id="8191171at2759"/>
<evidence type="ECO:0000256" key="3">
    <source>
        <dbReference type="ARBA" id="ARBA00022989"/>
    </source>
</evidence>
<evidence type="ECO:0000256" key="1">
    <source>
        <dbReference type="ARBA" id="ARBA00004141"/>
    </source>
</evidence>
<dbReference type="OMA" id="MLAWAIH"/>
<keyword evidence="6" id="KW-0675">Receptor</keyword>
<dbReference type="Pfam" id="PF06396">
    <property type="entry name" value="AGTRAP"/>
    <property type="match status" value="1"/>
</dbReference>
<dbReference type="InterPro" id="IPR009436">
    <property type="entry name" value="AGTRAP"/>
</dbReference>
<feature type="transmembrane region" description="Helical" evidence="5">
    <location>
        <begin position="94"/>
        <end position="113"/>
    </location>
</feature>
<keyword evidence="2 5" id="KW-0812">Transmembrane</keyword>
<protein>
    <submittedName>
        <fullName evidence="6">Type-1 angiotensin II receptor-associated protein</fullName>
    </submittedName>
</protein>
<keyword evidence="8" id="KW-1185">Reference proteome</keyword>
<keyword evidence="4 5" id="KW-0472">Membrane</keyword>
<dbReference type="Proteomes" id="UP000279307">
    <property type="component" value="Chromosome 1"/>
</dbReference>
<dbReference type="PANTHER" id="PTHR16521">
    <property type="entry name" value="TYPE-1 ANGIOTENSIN II RECEPTOR-ASSOCIATED PROTEIN"/>
    <property type="match status" value="1"/>
</dbReference>
<reference evidence="7" key="3">
    <citation type="submission" date="2018-07" db="EMBL/GenBank/DDBJ databases">
        <authorList>
            <person name="Mckenzie S.K."/>
            <person name="Kronauer D.J.C."/>
        </authorList>
    </citation>
    <scope>NUCLEOTIDE SEQUENCE</scope>
    <source>
        <strain evidence="7">Clonal line C1</strain>
    </source>
</reference>
<dbReference type="EMBL" id="QOIP01000001">
    <property type="protein sequence ID" value="RLU26525.1"/>
    <property type="molecule type" value="Genomic_DNA"/>
</dbReference>
<dbReference type="AlphaFoldDB" id="A0A026WVH4"/>
<name>A0A026WVH4_OOCBI</name>
<dbReference type="GO" id="GO:0005886">
    <property type="term" value="C:plasma membrane"/>
    <property type="evidence" value="ECO:0007669"/>
    <property type="project" value="TreeGrafter"/>
</dbReference>
<gene>
    <name evidence="7" type="ORF">DMN91_000321</name>
    <name evidence="6" type="ORF">X777_16191</name>
</gene>
<evidence type="ECO:0000256" key="5">
    <source>
        <dbReference type="SAM" id="Phobius"/>
    </source>
</evidence>
<feature type="transmembrane region" description="Helical" evidence="5">
    <location>
        <begin position="12"/>
        <end position="31"/>
    </location>
</feature>
<evidence type="ECO:0000256" key="2">
    <source>
        <dbReference type="ARBA" id="ARBA00022692"/>
    </source>
</evidence>
<evidence type="ECO:0000256" key="4">
    <source>
        <dbReference type="ARBA" id="ARBA00023136"/>
    </source>
</evidence>
<reference evidence="6 8" key="1">
    <citation type="journal article" date="2014" name="Curr. Biol.">
        <title>The genome of the clonal raider ant Cerapachys biroi.</title>
        <authorList>
            <person name="Oxley P.R."/>
            <person name="Ji L."/>
            <person name="Fetter-Pruneda I."/>
            <person name="McKenzie S.K."/>
            <person name="Li C."/>
            <person name="Hu H."/>
            <person name="Zhang G."/>
            <person name="Kronauer D.J."/>
        </authorList>
    </citation>
    <scope>NUCLEOTIDE SEQUENCE [LARGE SCALE GENOMIC DNA]</scope>
</reference>
<accession>A0A026WVH4</accession>
<sequence>MPNLSNLSHFPLKMIFTIHLIFITWGVQGSWCPKSVVFYNFLFFVCILWAVHNIESDEPLQFALVINVLSIFLDVVVLAVYYPTEGYSASDKFSAAFMIINLIVRPISSMYLLRIGQERGGTLATVFTPSPAMGFGRKDYEDISHPIPQNSDFEGV</sequence>
<organism evidence="6 8">
    <name type="scientific">Ooceraea biroi</name>
    <name type="common">Clonal raider ant</name>
    <name type="synonym">Cerapachys biroi</name>
    <dbReference type="NCBI Taxonomy" id="2015173"/>
    <lineage>
        <taxon>Eukaryota</taxon>
        <taxon>Metazoa</taxon>
        <taxon>Ecdysozoa</taxon>
        <taxon>Arthropoda</taxon>
        <taxon>Hexapoda</taxon>
        <taxon>Insecta</taxon>
        <taxon>Pterygota</taxon>
        <taxon>Neoptera</taxon>
        <taxon>Endopterygota</taxon>
        <taxon>Hymenoptera</taxon>
        <taxon>Apocrita</taxon>
        <taxon>Aculeata</taxon>
        <taxon>Formicoidea</taxon>
        <taxon>Formicidae</taxon>
        <taxon>Dorylinae</taxon>
        <taxon>Ooceraea</taxon>
    </lineage>
</organism>
<proteinExistence type="predicted"/>
<dbReference type="GO" id="GO:0038166">
    <property type="term" value="P:angiotensin-activated signaling pathway"/>
    <property type="evidence" value="ECO:0007669"/>
    <property type="project" value="InterPro"/>
</dbReference>
<evidence type="ECO:0000313" key="6">
    <source>
        <dbReference type="EMBL" id="EZA59988.1"/>
    </source>
</evidence>
<reference evidence="7 9" key="2">
    <citation type="journal article" date="2018" name="Genome Res.">
        <title>The genomic architecture and molecular evolution of ant odorant receptors.</title>
        <authorList>
            <person name="McKenzie S.K."/>
            <person name="Kronauer D.J.C."/>
        </authorList>
    </citation>
    <scope>NUCLEOTIDE SEQUENCE [LARGE SCALE GENOMIC DNA]</scope>
    <source>
        <strain evidence="7">Clonal line C1</strain>
    </source>
</reference>
<evidence type="ECO:0000313" key="7">
    <source>
        <dbReference type="EMBL" id="RLU26525.1"/>
    </source>
</evidence>
<keyword evidence="3 5" id="KW-1133">Transmembrane helix</keyword>
<feature type="transmembrane region" description="Helical" evidence="5">
    <location>
        <begin position="62"/>
        <end position="82"/>
    </location>
</feature>
<comment type="subcellular location">
    <subcellularLocation>
        <location evidence="1">Membrane</location>
        <topology evidence="1">Multi-pass membrane protein</topology>
    </subcellularLocation>
</comment>
<evidence type="ECO:0000313" key="9">
    <source>
        <dbReference type="Proteomes" id="UP000279307"/>
    </source>
</evidence>
<dbReference type="EMBL" id="KK107087">
    <property type="protein sequence ID" value="EZA59988.1"/>
    <property type="molecule type" value="Genomic_DNA"/>
</dbReference>
<evidence type="ECO:0000313" key="8">
    <source>
        <dbReference type="Proteomes" id="UP000053097"/>
    </source>
</evidence>
<dbReference type="SMART" id="SM00805">
    <property type="entry name" value="AGTRAP"/>
    <property type="match status" value="1"/>
</dbReference>
<dbReference type="PANTHER" id="PTHR16521:SF3">
    <property type="entry name" value="TYPE-1 ANGIOTENSIN II RECEPTOR-ASSOCIATED PROTEIN"/>
    <property type="match status" value="1"/>
</dbReference>